<evidence type="ECO:0000313" key="4">
    <source>
        <dbReference type="Proteomes" id="UP000237968"/>
    </source>
</evidence>
<keyword evidence="4" id="KW-1185">Reference proteome</keyword>
<protein>
    <recommendedName>
        <fullName evidence="2">ATP synthase epsilon chain</fullName>
    </recommendedName>
    <alternativeName>
        <fullName evidence="2">ATP synthase F1 sector epsilon subunit</fullName>
    </alternativeName>
    <alternativeName>
        <fullName evidence="2">F-ATPase epsilon subunit</fullName>
    </alternativeName>
</protein>
<comment type="function">
    <text evidence="2">Produces ATP from ADP in the presence of a proton gradient across the membrane.</text>
</comment>
<dbReference type="OrthoDB" id="9791445at2"/>
<dbReference type="InterPro" id="IPR036771">
    <property type="entry name" value="ATPsynth_dsu/esu_N"/>
</dbReference>
<keyword evidence="2" id="KW-0375">Hydrogen ion transport</keyword>
<comment type="caution">
    <text evidence="3">The sequence shown here is derived from an EMBL/GenBank/DDBJ whole genome shotgun (WGS) entry which is preliminary data.</text>
</comment>
<comment type="subcellular location">
    <subcellularLocation>
        <location evidence="2">Cell membrane</location>
        <topology evidence="2">Peripheral membrane protein</topology>
    </subcellularLocation>
</comment>
<dbReference type="HAMAP" id="MF_00530">
    <property type="entry name" value="ATP_synth_epsil_bac"/>
    <property type="match status" value="1"/>
</dbReference>
<evidence type="ECO:0000313" key="3">
    <source>
        <dbReference type="EMBL" id="PRP92587.1"/>
    </source>
</evidence>
<dbReference type="GO" id="GO:0005524">
    <property type="term" value="F:ATP binding"/>
    <property type="evidence" value="ECO:0007669"/>
    <property type="project" value="UniProtKB-UniRule"/>
</dbReference>
<dbReference type="InterPro" id="IPR001469">
    <property type="entry name" value="ATP_synth_F1_dsu/esu"/>
</dbReference>
<dbReference type="Proteomes" id="UP000237968">
    <property type="component" value="Unassembled WGS sequence"/>
</dbReference>
<dbReference type="Gene3D" id="2.60.15.10">
    <property type="entry name" value="F0F1 ATP synthase delta/epsilon subunit, N-terminal"/>
    <property type="match status" value="1"/>
</dbReference>
<dbReference type="SUPFAM" id="SSF51344">
    <property type="entry name" value="Epsilon subunit of F1F0-ATP synthase N-terminal domain"/>
    <property type="match status" value="1"/>
</dbReference>
<gene>
    <name evidence="3" type="primary">atpC_2</name>
    <name evidence="2" type="synonym">atpC</name>
    <name evidence="3" type="ORF">ENSA5_47680</name>
</gene>
<comment type="similarity">
    <text evidence="2">Belongs to the ATPase epsilon chain family.</text>
</comment>
<reference evidence="3 4" key="1">
    <citation type="submission" date="2018-03" db="EMBL/GenBank/DDBJ databases">
        <title>Draft Genome Sequences of the Obligatory Marine Myxobacteria Enhygromyxa salina SWB005.</title>
        <authorList>
            <person name="Poehlein A."/>
            <person name="Moghaddam J.A."/>
            <person name="Harms H."/>
            <person name="Alanjari M."/>
            <person name="Koenig G.M."/>
            <person name="Daniel R."/>
            <person name="Schaeberle T.F."/>
        </authorList>
    </citation>
    <scope>NUCLEOTIDE SEQUENCE [LARGE SCALE GENOMIC DNA]</scope>
    <source>
        <strain evidence="3 4">SWB005</strain>
    </source>
</reference>
<dbReference type="EMBL" id="PVNK01000207">
    <property type="protein sequence ID" value="PRP92587.1"/>
    <property type="molecule type" value="Genomic_DNA"/>
</dbReference>
<organism evidence="3 4">
    <name type="scientific">Enhygromyxa salina</name>
    <dbReference type="NCBI Taxonomy" id="215803"/>
    <lineage>
        <taxon>Bacteria</taxon>
        <taxon>Pseudomonadati</taxon>
        <taxon>Myxococcota</taxon>
        <taxon>Polyangia</taxon>
        <taxon>Nannocystales</taxon>
        <taxon>Nannocystaceae</taxon>
        <taxon>Enhygromyxa</taxon>
    </lineage>
</organism>
<evidence type="ECO:0000256" key="1">
    <source>
        <dbReference type="ARBA" id="ARBA00023196"/>
    </source>
</evidence>
<sequence length="140" mass="16036">MRTMRLVVSTPERELELESLVALRFIAEDGWRGVLPGHEPARARLRRGAARCVEAGVGRAEARVRWLATEDGVVLVDRAELRILTRWAALADSLVDLRELVEARDAERTRLEHEARAFTRRHEVATRRALGRLERRVSRP</sequence>
<keyword evidence="2" id="KW-0472">Membrane</keyword>
<dbReference type="RefSeq" id="WP_106394022.1">
    <property type="nucleotide sequence ID" value="NZ_PVNK01000207.1"/>
</dbReference>
<comment type="subunit">
    <text evidence="2">F-type ATPases have 2 components, CF(1) - the catalytic core - and CF(0) - the membrane proton channel. CF(1) has five subunits: alpha(3), beta(3), gamma(1), delta(1), epsilon(1). CF(0) has three main subunits: a, b and c.</text>
</comment>
<dbReference type="GO" id="GO:0005886">
    <property type="term" value="C:plasma membrane"/>
    <property type="evidence" value="ECO:0007669"/>
    <property type="project" value="UniProtKB-SubCell"/>
</dbReference>
<keyword evidence="2" id="KW-1003">Cell membrane</keyword>
<dbReference type="GO" id="GO:0045259">
    <property type="term" value="C:proton-transporting ATP synthase complex"/>
    <property type="evidence" value="ECO:0007669"/>
    <property type="project" value="UniProtKB-KW"/>
</dbReference>
<keyword evidence="1 2" id="KW-0139">CF(1)</keyword>
<evidence type="ECO:0000256" key="2">
    <source>
        <dbReference type="HAMAP-Rule" id="MF_00530"/>
    </source>
</evidence>
<dbReference type="GO" id="GO:0046933">
    <property type="term" value="F:proton-transporting ATP synthase activity, rotational mechanism"/>
    <property type="evidence" value="ECO:0007669"/>
    <property type="project" value="UniProtKB-UniRule"/>
</dbReference>
<accession>A0A2S9XIC8</accession>
<proteinExistence type="inferred from homology"/>
<keyword evidence="2" id="KW-0406">Ion transport</keyword>
<dbReference type="AlphaFoldDB" id="A0A2S9XIC8"/>
<keyword evidence="2" id="KW-0813">Transport</keyword>
<name>A0A2S9XIC8_9BACT</name>
<keyword evidence="2" id="KW-0066">ATP synthesis</keyword>